<dbReference type="EMBL" id="JALNTZ010000002">
    <property type="protein sequence ID" value="KAJ3660999.1"/>
    <property type="molecule type" value="Genomic_DNA"/>
</dbReference>
<evidence type="ECO:0000256" key="1">
    <source>
        <dbReference type="SAM" id="MobiDB-lite"/>
    </source>
</evidence>
<comment type="caution">
    <text evidence="2">The sequence shown here is derived from an EMBL/GenBank/DDBJ whole genome shotgun (WGS) entry which is preliminary data.</text>
</comment>
<dbReference type="Proteomes" id="UP001168821">
    <property type="component" value="Unassembled WGS sequence"/>
</dbReference>
<gene>
    <name evidence="2" type="ORF">Zmor_005424</name>
</gene>
<evidence type="ECO:0000313" key="2">
    <source>
        <dbReference type="EMBL" id="KAJ3660999.1"/>
    </source>
</evidence>
<name>A0AA38MLV9_9CUCU</name>
<feature type="compositionally biased region" description="Basic and acidic residues" evidence="1">
    <location>
        <begin position="1"/>
        <end position="10"/>
    </location>
</feature>
<keyword evidence="3" id="KW-1185">Reference proteome</keyword>
<feature type="region of interest" description="Disordered" evidence="1">
    <location>
        <begin position="177"/>
        <end position="212"/>
    </location>
</feature>
<feature type="compositionally biased region" description="Low complexity" evidence="1">
    <location>
        <begin position="15"/>
        <end position="31"/>
    </location>
</feature>
<organism evidence="2 3">
    <name type="scientific">Zophobas morio</name>
    <dbReference type="NCBI Taxonomy" id="2755281"/>
    <lineage>
        <taxon>Eukaryota</taxon>
        <taxon>Metazoa</taxon>
        <taxon>Ecdysozoa</taxon>
        <taxon>Arthropoda</taxon>
        <taxon>Hexapoda</taxon>
        <taxon>Insecta</taxon>
        <taxon>Pterygota</taxon>
        <taxon>Neoptera</taxon>
        <taxon>Endopterygota</taxon>
        <taxon>Coleoptera</taxon>
        <taxon>Polyphaga</taxon>
        <taxon>Cucujiformia</taxon>
        <taxon>Tenebrionidae</taxon>
        <taxon>Zophobas</taxon>
    </lineage>
</organism>
<accession>A0AA38MLV9</accession>
<proteinExistence type="predicted"/>
<dbReference type="AlphaFoldDB" id="A0AA38MLV9"/>
<evidence type="ECO:0000313" key="3">
    <source>
        <dbReference type="Proteomes" id="UP001168821"/>
    </source>
</evidence>
<reference evidence="2" key="1">
    <citation type="journal article" date="2023" name="G3 (Bethesda)">
        <title>Whole genome assemblies of Zophobas morio and Tenebrio molitor.</title>
        <authorList>
            <person name="Kaur S."/>
            <person name="Stinson S.A."/>
            <person name="diCenzo G.C."/>
        </authorList>
    </citation>
    <scope>NUCLEOTIDE SEQUENCE</scope>
    <source>
        <strain evidence="2">QUZm001</strain>
    </source>
</reference>
<sequence length="212" mass="24876">MGQPLKRAEEVTYNDTSQEQDTDSTTSYQDFQKVKDRAWPENLYKTSKIEEGSPLGNAKNCNLAVFIEQDDENMNQGIQQDFKSRFPYTVDIEGPMGILQISTTAVNRGKNVLEHEYNEEDIFKRIKELREEMVREDRKRVAFPKPNLIKLDTIRNITESIFYRDEVEVTIDIPKTRRNSTRSKEESENIDLKAEKETPRKTNKERRSFNNT</sequence>
<feature type="compositionally biased region" description="Basic and acidic residues" evidence="1">
    <location>
        <begin position="182"/>
        <end position="212"/>
    </location>
</feature>
<protein>
    <submittedName>
        <fullName evidence="2">Uncharacterized protein</fullName>
    </submittedName>
</protein>
<feature type="region of interest" description="Disordered" evidence="1">
    <location>
        <begin position="1"/>
        <end position="32"/>
    </location>
</feature>